<evidence type="ECO:0000313" key="3">
    <source>
        <dbReference type="Proteomes" id="UP000680067"/>
    </source>
</evidence>
<protein>
    <submittedName>
        <fullName evidence="2">ATPase</fullName>
    </submittedName>
</protein>
<sequence>MNSEIFLPESGELPPPLPLLGLGIDTGGTQTRWALANQQQSVVASGTAEGFTALQFGTREGKTAFQHLFATLAATARSHGELGYVKAGITGFSAEQAQLHHMIARIFELPDACVSISNDIEIAYLDIFSPGSGYLIYAGTGSIAAYIDENGEFHRAGGRGYLIDDGGSGYWIAREALQYIWRNEDEQPGYWRQSRLAQSIFHQIGSHDWQRTKEFVYHRSRGDIGKLALGVAAVASQDTVAADILWRAGQELARLAISLCHRYGPRPVVLSGRVQELHPLITESLRKHLPSEISLRQSTCQAHFSAARLAAKQLPITT</sequence>
<reference evidence="2" key="1">
    <citation type="submission" date="2021-04" db="EMBL/GenBank/DDBJ databases">
        <title>novel species isolated from subtropical streams in China.</title>
        <authorList>
            <person name="Lu H."/>
        </authorList>
    </citation>
    <scope>NUCLEOTIDE SEQUENCE</scope>
    <source>
        <strain evidence="2">LFS511W</strain>
    </source>
</reference>
<keyword evidence="3" id="KW-1185">Reference proteome</keyword>
<dbReference type="PANTHER" id="PTHR43190">
    <property type="entry name" value="N-ACETYL-D-GLUCOSAMINE KINASE"/>
    <property type="match status" value="1"/>
</dbReference>
<organism evidence="2 3">
    <name type="scientific">Undibacterium luofuense</name>
    <dbReference type="NCBI Taxonomy" id="2828733"/>
    <lineage>
        <taxon>Bacteria</taxon>
        <taxon>Pseudomonadati</taxon>
        <taxon>Pseudomonadota</taxon>
        <taxon>Betaproteobacteria</taxon>
        <taxon>Burkholderiales</taxon>
        <taxon>Oxalobacteraceae</taxon>
        <taxon>Undibacterium</taxon>
    </lineage>
</organism>
<dbReference type="Pfam" id="PF01869">
    <property type="entry name" value="BcrAD_BadFG"/>
    <property type="match status" value="1"/>
</dbReference>
<dbReference type="PANTHER" id="PTHR43190:SF3">
    <property type="entry name" value="N-ACETYL-D-GLUCOSAMINE KINASE"/>
    <property type="match status" value="1"/>
</dbReference>
<dbReference type="SUPFAM" id="SSF53067">
    <property type="entry name" value="Actin-like ATPase domain"/>
    <property type="match status" value="2"/>
</dbReference>
<dbReference type="InterPro" id="IPR043129">
    <property type="entry name" value="ATPase_NBD"/>
</dbReference>
<gene>
    <name evidence="2" type="ORF">KDM89_13525</name>
</gene>
<feature type="domain" description="ATPase BadF/BadG/BcrA/BcrD type" evidence="1">
    <location>
        <begin position="22"/>
        <end position="281"/>
    </location>
</feature>
<dbReference type="InterPro" id="IPR002731">
    <property type="entry name" value="ATPase_BadF"/>
</dbReference>
<dbReference type="InterPro" id="IPR052519">
    <property type="entry name" value="Euk-type_GlcNAc_Kinase"/>
</dbReference>
<accession>A0A941DLU7</accession>
<dbReference type="RefSeq" id="WP_212688463.1">
    <property type="nucleotide sequence ID" value="NZ_JAGSPN010000010.1"/>
</dbReference>
<comment type="caution">
    <text evidence="2">The sequence shown here is derived from an EMBL/GenBank/DDBJ whole genome shotgun (WGS) entry which is preliminary data.</text>
</comment>
<evidence type="ECO:0000259" key="1">
    <source>
        <dbReference type="Pfam" id="PF01869"/>
    </source>
</evidence>
<dbReference type="Gene3D" id="3.30.420.40">
    <property type="match status" value="2"/>
</dbReference>
<dbReference type="Proteomes" id="UP000680067">
    <property type="component" value="Unassembled WGS sequence"/>
</dbReference>
<dbReference type="EMBL" id="JAGSPN010000010">
    <property type="protein sequence ID" value="MBR7783168.1"/>
    <property type="molecule type" value="Genomic_DNA"/>
</dbReference>
<evidence type="ECO:0000313" key="2">
    <source>
        <dbReference type="EMBL" id="MBR7783168.1"/>
    </source>
</evidence>
<dbReference type="AlphaFoldDB" id="A0A941DLU7"/>
<proteinExistence type="predicted"/>
<name>A0A941DLU7_9BURK</name>